<dbReference type="EMBL" id="JAMGBA010000002">
    <property type="protein sequence ID" value="MCL6698658.1"/>
    <property type="molecule type" value="Genomic_DNA"/>
</dbReference>
<dbReference type="InterPro" id="IPR040626">
    <property type="entry name" value="Pepdidase_M14_N"/>
</dbReference>
<keyword evidence="4" id="KW-0121">Carboxypeptidase</keyword>
<dbReference type="InterPro" id="IPR050821">
    <property type="entry name" value="Cytosolic_carboxypeptidase"/>
</dbReference>
<dbReference type="PROSITE" id="PS52035">
    <property type="entry name" value="PEPTIDASE_M14"/>
    <property type="match status" value="1"/>
</dbReference>
<feature type="domain" description="Peptidase M14" evidence="3">
    <location>
        <begin position="112"/>
        <end position="373"/>
    </location>
</feature>
<dbReference type="GO" id="GO:0004180">
    <property type="term" value="F:carboxypeptidase activity"/>
    <property type="evidence" value="ECO:0007669"/>
    <property type="project" value="UniProtKB-KW"/>
</dbReference>
<gene>
    <name evidence="4" type="ORF">LZ496_07645</name>
</gene>
<dbReference type="Pfam" id="PF18027">
    <property type="entry name" value="Pepdidase_M14_N"/>
    <property type="match status" value="1"/>
</dbReference>
<name>A0ABT0RUG0_9SPHN</name>
<sequence>MSITISSAFDAGNIRVVGQSGDTIDLEIAKDHMSDFHQWFHFRLAGAGGREVTLRIVNCGNSAYPDGWPDYRACVSLDREDWTRIAGTSYADGVLTIKFVPETDLVWIAYFAPYSMERHHDLVSTVAALPGVEYRSLGKSLDGQDIDCLTLGEGALTVWLYARQHPGETMAEWWMEGALEKLTDPDDPVSRVLRRECTFHVVPNMNPDGSRRGHLRTNAVGINLNREWHSPTAEKSPEVLYVRNAMDETPPDFAMDIHGDEAIPANFLAGFEGIPSLTERQTRLFNLFSETLERVSPDFQTRQGYEIPAPGQANMSMSTTQLAERFGCVSMTLEMPFKDNQDLPDEVYGWSPERSKYLAGSCLDALHAILPELARAKAEKAKSAEKVDA</sequence>
<dbReference type="PANTHER" id="PTHR12756:SF11">
    <property type="entry name" value="CYTOSOLIC CARBOXYPEPTIDASE 1"/>
    <property type="match status" value="1"/>
</dbReference>
<keyword evidence="4" id="KW-0378">Hydrolase</keyword>
<evidence type="ECO:0000256" key="2">
    <source>
        <dbReference type="PROSITE-ProRule" id="PRU01379"/>
    </source>
</evidence>
<dbReference type="CDD" id="cd06234">
    <property type="entry name" value="M14_PaCCP-like"/>
    <property type="match status" value="1"/>
</dbReference>
<accession>A0ABT0RUG0</accession>
<keyword evidence="5" id="KW-1185">Reference proteome</keyword>
<evidence type="ECO:0000259" key="3">
    <source>
        <dbReference type="PROSITE" id="PS52035"/>
    </source>
</evidence>
<dbReference type="InterPro" id="IPR000834">
    <property type="entry name" value="Peptidase_M14"/>
</dbReference>
<comment type="caution">
    <text evidence="4">The sequence shown here is derived from an EMBL/GenBank/DDBJ whole genome shotgun (WGS) entry which is preliminary data.</text>
</comment>
<evidence type="ECO:0000313" key="4">
    <source>
        <dbReference type="EMBL" id="MCL6698658.1"/>
    </source>
</evidence>
<dbReference type="SUPFAM" id="SSF53187">
    <property type="entry name" value="Zn-dependent exopeptidases"/>
    <property type="match status" value="1"/>
</dbReference>
<feature type="active site" description="Proton donor/acceptor" evidence="2">
    <location>
        <position position="334"/>
    </location>
</feature>
<organism evidence="4 5">
    <name type="scientific">Sphingomonas caseinilyticus</name>
    <dbReference type="NCBI Taxonomy" id="2908205"/>
    <lineage>
        <taxon>Bacteria</taxon>
        <taxon>Pseudomonadati</taxon>
        <taxon>Pseudomonadota</taxon>
        <taxon>Alphaproteobacteria</taxon>
        <taxon>Sphingomonadales</taxon>
        <taxon>Sphingomonadaceae</taxon>
        <taxon>Sphingomonas</taxon>
    </lineage>
</organism>
<dbReference type="Proteomes" id="UP001203410">
    <property type="component" value="Unassembled WGS sequence"/>
</dbReference>
<dbReference type="Pfam" id="PF00246">
    <property type="entry name" value="Peptidase_M14"/>
    <property type="match status" value="1"/>
</dbReference>
<dbReference type="RefSeq" id="WP_249904051.1">
    <property type="nucleotide sequence ID" value="NZ_JAMGBA010000002.1"/>
</dbReference>
<evidence type="ECO:0000313" key="5">
    <source>
        <dbReference type="Proteomes" id="UP001203410"/>
    </source>
</evidence>
<dbReference type="Gene3D" id="3.40.630.10">
    <property type="entry name" value="Zn peptidases"/>
    <property type="match status" value="1"/>
</dbReference>
<comment type="similarity">
    <text evidence="2">Belongs to the peptidase M14 family.</text>
</comment>
<comment type="cofactor">
    <cofactor evidence="1">
        <name>Zn(2+)</name>
        <dbReference type="ChEBI" id="CHEBI:29105"/>
    </cofactor>
</comment>
<protein>
    <submittedName>
        <fullName evidence="4">M14-type cytosolic carboxypeptidase</fullName>
    </submittedName>
</protein>
<dbReference type="Gene3D" id="2.60.40.3120">
    <property type="match status" value="1"/>
</dbReference>
<evidence type="ECO:0000256" key="1">
    <source>
        <dbReference type="ARBA" id="ARBA00001947"/>
    </source>
</evidence>
<dbReference type="PANTHER" id="PTHR12756">
    <property type="entry name" value="CYTOSOLIC CARBOXYPEPTIDASE"/>
    <property type="match status" value="1"/>
</dbReference>
<keyword evidence="4" id="KW-0645">Protease</keyword>
<reference evidence="4 5" key="1">
    <citation type="submission" date="2022-05" db="EMBL/GenBank/DDBJ databases">
        <authorList>
            <person name="Jo J.-H."/>
            <person name="Im W.-T."/>
        </authorList>
    </citation>
    <scope>NUCLEOTIDE SEQUENCE [LARGE SCALE GENOMIC DNA]</scope>
    <source>
        <strain evidence="4 5">NSE70-1</strain>
    </source>
</reference>
<proteinExistence type="inferred from homology"/>